<keyword evidence="4" id="KW-1185">Reference proteome</keyword>
<feature type="coiled-coil region" evidence="1">
    <location>
        <begin position="1051"/>
        <end position="1078"/>
    </location>
</feature>
<protein>
    <submittedName>
        <fullName evidence="3">Uncharacterized protein</fullName>
    </submittedName>
</protein>
<evidence type="ECO:0000313" key="3">
    <source>
        <dbReference type="EMBL" id="OQR93921.1"/>
    </source>
</evidence>
<sequence>MHVTSYEIASDSGSIMSDEDSVVNTSRNEPKTIVENEDIAQLSRESSFLSEISTDTIGHSKKIVDIAQLRRRKQRNRKTRNTKQLQTIMGWYPAEKIEETIADEEAIAARLRESIQVKKASDIQELIYRLNDSEQSSVDDDDDIETLQEEASSIEPQRDEDVDPNMAMLKQLALTAANLERQVTAMECMQRREMVYSSTSTLDFSLQSSGLYNFTPNSALNLPKSPSLGMNTPFGAQTREEPKLQRVFSKSLVRMYEKVADIPVPSYDEFDAAERDSFLGKYRISVRGHSCALLIQSVVRMHRCRIKYQAWRKSYLRRQKIILDAWVCVHRVEKFARMKNCRRVFVEWADEVGCSVKLRLIELKLLQHSTTKVAVLSNIVKNLFLTTVDDKAKLYKRPTPNYSYQFVNQAYSNVLEKKPNSHRILEIREQMSKARDIVSKQFVQTVFLKWKAYHEAHSRTAINATLCLRRAMRMAFLQRPQWLGERVQVVFEMWWRYTTFQRHKRLSMDVPLFPVPLAQWDQWLSTYKARQLRKLAANARGPLMWMYRYFRFLRNYVKHSQTKKSESKRARIYCSRRQLALVFSKWRMLTLQNLETRGAVKKAFYGWQTYTAMKFDCRLPKRKMQQRTKSNRIAKAWEGWKQANARRNVLRIDRMSKMLQPNMYQRLLQAVYQWANLASQEYKRHLFMRWRSRLLQRKLFAKFWCASSRLYERTIVTRTFEAWKCFLRGTSAAHLELVADEVDESTLVEHTMPFVFEGDIPGDGLLGVELDNLHDFHRVVRDGHENEIEALVTEDPRLVFAREPVLGNTALHIAVLRQDKRKGWFHHRQVLLMLIHHGASPFAKNLRGESTVCVTVDANLRQFLRTEGYGFHKANSAARMDFETIDTWIIWRTLVRMMTELKAQKRCLGDPDLGTWHSFMRVSTNAHVVTKWIIPRQVLRRRPFLYIMANKLLERHKIASTESQVEAIIQTYSLEMRVRLVKDRMRISDSCTISCFRSPSIEAQILASDTVHEMIPSFQADFYFGKDIAHSLEHDLRVEMIQPLLDLRPPLDSIEAEVDHLDSLCNAAEAQLVQVERNNAKVLAVLSPHTKCFGSTQEAREAIEVEILDKMLQVYFKLQQLRMIDKLNEKDPLFIAMEFRLPSEVALLHRIELAIEERSQIASKAATAVATAESKARMYQDAYDSLMKTYQCNPTAAQHDIYSKLVASRILVEEAKIALRTARRKRIKQETQMSRIFTLRTLFYDLLHEQRTWTKEEFATLNGFLSFDKETLETLQSSFDGLNTQRDALLEENSFDDDARMAQRNFKTTAKRLLLQLHVLHQMQKASSILSAHQGVERASSIAPVVAVEKEDELPENVDVSPIVVRVFEKHLARRRSSVATNTALEESQLMQSYKRSLMLLFSDERRIISNEIERQQLEEARQKEVFQETNPLFDLQESIDNMDQSRRDTKVLNTTTRRRVKTPSLPFNRKRLELQKAQKSQFYINWERNHESPLGEDIFVGEARSIVGMQFGFGNFAARAYLDSGSGKITPAEPAIVENAEEIWKSNGEAASLSVTTLRTSSKVSTKISMHRKSVTHTVIATTIPSNVQPTTPEKIPPPNSIEKEVDIAPMNFPVVPETLQPVVQAVADLVIEVEPPPVGASVVDEAAPNLQDDNLPVVASPEYEEPLQTPLMQRLGISPNTPILPRPVAPTLTPEEFLTNLDNYERLSEAVLQHHRKPPVTQTPPPTIDERPLLLSSSNSLGRMRSFHELMLRDEGIMSTAQKHRRYRPKK</sequence>
<dbReference type="Gene3D" id="1.25.40.20">
    <property type="entry name" value="Ankyrin repeat-containing domain"/>
    <property type="match status" value="1"/>
</dbReference>
<organism evidence="3 4">
    <name type="scientific">Thraustotheca clavata</name>
    <dbReference type="NCBI Taxonomy" id="74557"/>
    <lineage>
        <taxon>Eukaryota</taxon>
        <taxon>Sar</taxon>
        <taxon>Stramenopiles</taxon>
        <taxon>Oomycota</taxon>
        <taxon>Saprolegniomycetes</taxon>
        <taxon>Saprolegniales</taxon>
        <taxon>Achlyaceae</taxon>
        <taxon>Thraustotheca</taxon>
    </lineage>
</organism>
<evidence type="ECO:0000256" key="1">
    <source>
        <dbReference type="SAM" id="Coils"/>
    </source>
</evidence>
<proteinExistence type="predicted"/>
<comment type="caution">
    <text evidence="3">The sequence shown here is derived from an EMBL/GenBank/DDBJ whole genome shotgun (WGS) entry which is preliminary data.</text>
</comment>
<dbReference type="EMBL" id="JNBS01002222">
    <property type="protein sequence ID" value="OQR93921.1"/>
    <property type="molecule type" value="Genomic_DNA"/>
</dbReference>
<dbReference type="OrthoDB" id="73967at2759"/>
<gene>
    <name evidence="3" type="ORF">THRCLA_08312</name>
</gene>
<accession>A0A1V9Z7J5</accession>
<dbReference type="Proteomes" id="UP000243217">
    <property type="component" value="Unassembled WGS sequence"/>
</dbReference>
<feature type="region of interest" description="Disordered" evidence="2">
    <location>
        <begin position="1"/>
        <end position="30"/>
    </location>
</feature>
<name>A0A1V9Z7J5_9STRA</name>
<dbReference type="InterPro" id="IPR036770">
    <property type="entry name" value="Ankyrin_rpt-contain_sf"/>
</dbReference>
<feature type="non-terminal residue" evidence="3">
    <location>
        <position position="1773"/>
    </location>
</feature>
<evidence type="ECO:0000256" key="2">
    <source>
        <dbReference type="SAM" id="MobiDB-lite"/>
    </source>
</evidence>
<reference evidence="3 4" key="1">
    <citation type="journal article" date="2014" name="Genome Biol. Evol.">
        <title>The secreted proteins of Achlya hypogyna and Thraustotheca clavata identify the ancestral oomycete secretome and reveal gene acquisitions by horizontal gene transfer.</title>
        <authorList>
            <person name="Misner I."/>
            <person name="Blouin N."/>
            <person name="Leonard G."/>
            <person name="Richards T.A."/>
            <person name="Lane C.E."/>
        </authorList>
    </citation>
    <scope>NUCLEOTIDE SEQUENCE [LARGE SCALE GENOMIC DNA]</scope>
    <source>
        <strain evidence="3 4">ATCC 34112</strain>
    </source>
</reference>
<evidence type="ECO:0000313" key="4">
    <source>
        <dbReference type="Proteomes" id="UP000243217"/>
    </source>
</evidence>
<keyword evidence="1" id="KW-0175">Coiled coil</keyword>